<evidence type="ECO:0000256" key="3">
    <source>
        <dbReference type="ARBA" id="ARBA00022764"/>
    </source>
</evidence>
<reference evidence="7 8" key="1">
    <citation type="submission" date="2021-05" db="EMBL/GenBank/DDBJ databases">
        <title>Novel Bacillus species.</title>
        <authorList>
            <person name="Liu G."/>
        </authorList>
    </citation>
    <scope>NUCLEOTIDE SEQUENCE [LARGE SCALE GENOMIC DNA]</scope>
    <source>
        <strain evidence="7 8">FJAT-49682</strain>
    </source>
</reference>
<evidence type="ECO:0000313" key="7">
    <source>
        <dbReference type="EMBL" id="MBS4223365.1"/>
    </source>
</evidence>
<dbReference type="GO" id="GO:0016829">
    <property type="term" value="F:lyase activity"/>
    <property type="evidence" value="ECO:0007669"/>
    <property type="project" value="UniProtKB-KW"/>
</dbReference>
<protein>
    <submittedName>
        <fullName evidence="7">Alginate lyase family protein</fullName>
    </submittedName>
</protein>
<dbReference type="GO" id="GO:0042597">
    <property type="term" value="C:periplasmic space"/>
    <property type="evidence" value="ECO:0007669"/>
    <property type="project" value="UniProtKB-SubCell"/>
</dbReference>
<evidence type="ECO:0000256" key="4">
    <source>
        <dbReference type="ARBA" id="ARBA00023239"/>
    </source>
</evidence>
<feature type="domain" description="Heparin-sulfate lyase N-terminal" evidence="6">
    <location>
        <begin position="4"/>
        <end position="118"/>
    </location>
</feature>
<evidence type="ECO:0000256" key="1">
    <source>
        <dbReference type="ARBA" id="ARBA00004418"/>
    </source>
</evidence>
<feature type="domain" description="Heparinase II/III-like C-terminal" evidence="5">
    <location>
        <begin position="121"/>
        <end position="301"/>
    </location>
</feature>
<keyword evidence="3" id="KW-0574">Periplasm</keyword>
<dbReference type="Proteomes" id="UP000676456">
    <property type="component" value="Unassembled WGS sequence"/>
</dbReference>
<dbReference type="InterPro" id="IPR008929">
    <property type="entry name" value="Chondroitin_lyas"/>
</dbReference>
<name>A0A942Z5F1_9BACI</name>
<dbReference type="Gene3D" id="2.70.98.70">
    <property type="match status" value="1"/>
</dbReference>
<comment type="caution">
    <text evidence="7">The sequence shown here is derived from an EMBL/GenBank/DDBJ whole genome shotgun (WGS) entry which is preliminary data.</text>
</comment>
<evidence type="ECO:0000256" key="2">
    <source>
        <dbReference type="ARBA" id="ARBA00022729"/>
    </source>
</evidence>
<organism evidence="7 8">
    <name type="scientific">Lederbergia citrea</name>
    <dbReference type="NCBI Taxonomy" id="2833581"/>
    <lineage>
        <taxon>Bacteria</taxon>
        <taxon>Bacillati</taxon>
        <taxon>Bacillota</taxon>
        <taxon>Bacilli</taxon>
        <taxon>Bacillales</taxon>
        <taxon>Bacillaceae</taxon>
        <taxon>Lederbergia</taxon>
    </lineage>
</organism>
<keyword evidence="8" id="KW-1185">Reference proteome</keyword>
<keyword evidence="4 7" id="KW-0456">Lyase</keyword>
<proteinExistence type="predicted"/>
<dbReference type="InterPro" id="IPR012480">
    <property type="entry name" value="Hepar_II_III_C"/>
</dbReference>
<dbReference type="Gene3D" id="1.50.10.100">
    <property type="entry name" value="Chondroitin AC/alginate lyase"/>
    <property type="match status" value="1"/>
</dbReference>
<dbReference type="AlphaFoldDB" id="A0A942Z5F1"/>
<comment type="subcellular location">
    <subcellularLocation>
        <location evidence="1">Periplasm</location>
    </subcellularLocation>
</comment>
<evidence type="ECO:0000313" key="8">
    <source>
        <dbReference type="Proteomes" id="UP000676456"/>
    </source>
</evidence>
<evidence type="ECO:0000259" key="6">
    <source>
        <dbReference type="Pfam" id="PF16889"/>
    </source>
</evidence>
<dbReference type="Pfam" id="PF16889">
    <property type="entry name" value="Hepar_II_III_N"/>
    <property type="match status" value="1"/>
</dbReference>
<dbReference type="PANTHER" id="PTHR39210:SF1">
    <property type="entry name" value="HEPARIN-SULFATE LYASE"/>
    <property type="match status" value="1"/>
</dbReference>
<gene>
    <name evidence="7" type="ORF">KHA91_11485</name>
</gene>
<dbReference type="Pfam" id="PF07940">
    <property type="entry name" value="Hepar_II_III_C"/>
    <property type="match status" value="1"/>
</dbReference>
<accession>A0A942Z5F1</accession>
<dbReference type="InterPro" id="IPR031680">
    <property type="entry name" value="Hepar_II_III_N"/>
</dbReference>
<dbReference type="PANTHER" id="PTHR39210">
    <property type="entry name" value="HEPARIN-SULFATE LYASE"/>
    <property type="match status" value="1"/>
</dbReference>
<keyword evidence="2" id="KW-0732">Signal</keyword>
<evidence type="ECO:0000259" key="5">
    <source>
        <dbReference type="Pfam" id="PF07940"/>
    </source>
</evidence>
<sequence>MDRALIQSGVVFEYEQSDNWINKGLFRLKDNFYHSYSSRGIHLENSSEYHLVVQNHFISIEDFLNKYNLSLGSEIVDIFEQIEDYYSYILKPDGFLPTIGDSSRKKINNKNKKYTSLLDLDAGIAILQSKNNSNPKRSTWMSFVCGYSTLTHKHLDDLSITLFYNGDDIFVDSGKHSYGSSPARGYVRSAKAHNTIVINDKNYKLPKPKIAKDKITITDYASNQIYYFVKGRNFAYEGVSIERSLIFFKPDVCIILDRIMNGQSQKVSQIFNLGPSTSVIQKDINHTIIKAPNSHIHIEQLNGADELVVHKGNKDKPYAVISEQFSKLTETHQLEYIVNGDKVFFLTVIRMGKDNDRVSNIQFDTMSNILALEVDGKSISIVM</sequence>
<dbReference type="SUPFAM" id="SSF48230">
    <property type="entry name" value="Chondroitin AC/alginate lyase"/>
    <property type="match status" value="1"/>
</dbReference>
<dbReference type="EMBL" id="JAGYPN010000002">
    <property type="protein sequence ID" value="MBS4223365.1"/>
    <property type="molecule type" value="Genomic_DNA"/>
</dbReference>